<name>L7Y374_9VIRU</name>
<evidence type="ECO:0000313" key="2">
    <source>
        <dbReference type="Proteomes" id="UP000236749"/>
    </source>
</evidence>
<proteinExistence type="predicted"/>
<evidence type="ECO:0000313" key="1">
    <source>
        <dbReference type="EMBL" id="AGD92159.1"/>
    </source>
</evidence>
<reference evidence="1 2" key="1">
    <citation type="journal article" date="2013" name="Clin. Infect. Dis.">
        <title>First isolation of Mimivirus in a patient with pneumonia.</title>
        <authorList>
            <person name="Saadi H."/>
            <person name="Pagnier I."/>
            <person name="Colson P."/>
            <person name="Cherif J.K."/>
            <person name="Beji M."/>
            <person name="Boughalmi M."/>
            <person name="Azza S."/>
            <person name="Armstrong N."/>
            <person name="Robert C."/>
            <person name="Fournous G."/>
            <person name="La Scola B."/>
            <person name="Raoult D."/>
        </authorList>
    </citation>
    <scope>NUCLEOTIDE SEQUENCE [LARGE SCALE GENOMIC DNA]</scope>
    <source>
        <strain evidence="1">LBA111</strain>
    </source>
</reference>
<organism evidence="1 2">
    <name type="scientific">Megavirus lba</name>
    <dbReference type="NCBI Taxonomy" id="1235314"/>
    <lineage>
        <taxon>Viruses</taxon>
        <taxon>Varidnaviria</taxon>
        <taxon>Bamfordvirae</taxon>
        <taxon>Nucleocytoviricota</taxon>
        <taxon>Megaviricetes</taxon>
        <taxon>Imitervirales</taxon>
        <taxon>Mimiviridae</taxon>
        <taxon>Megamimivirinae</taxon>
        <taxon>Megavirus</taxon>
        <taxon>Megavirus chilense</taxon>
    </lineage>
</organism>
<sequence>MPVPCVDLINKLNKSIEMANDEIINNMTQSGNKYDWVCIKNNITYNYYFEFLKKIGIK</sequence>
<protein>
    <submittedName>
        <fullName evidence="1">Uncharacterized protein</fullName>
    </submittedName>
</protein>
<gene>
    <name evidence="1" type="ORF">LBA_00239</name>
</gene>
<dbReference type="Proteomes" id="UP000236749">
    <property type="component" value="Segment"/>
</dbReference>
<dbReference type="EMBL" id="JX885207">
    <property type="protein sequence ID" value="AGD92159.1"/>
    <property type="molecule type" value="Genomic_DNA"/>
</dbReference>
<accession>L7Y374</accession>